<gene>
    <name evidence="7" type="ORF">E1B28_013203</name>
</gene>
<accession>A0A9P7RPE2</accession>
<dbReference type="KEGG" id="more:E1B28_013203"/>
<dbReference type="GeneID" id="66082278"/>
<comment type="caution">
    <text evidence="7">The sequence shown here is derived from an EMBL/GenBank/DDBJ whole genome shotgun (WGS) entry which is preliminary data.</text>
</comment>
<dbReference type="Pfam" id="PF01565">
    <property type="entry name" value="FAD_binding_4"/>
    <property type="match status" value="1"/>
</dbReference>
<protein>
    <recommendedName>
        <fullName evidence="6">FAD-binding PCMH-type domain-containing protein</fullName>
    </recommendedName>
</protein>
<reference evidence="7" key="1">
    <citation type="journal article" date="2021" name="Genome Biol. Evol.">
        <title>The assembled and annotated genome of the fairy-ring fungus Marasmius oreades.</title>
        <authorList>
            <person name="Hiltunen M."/>
            <person name="Ament-Velasquez S.L."/>
            <person name="Johannesson H."/>
        </authorList>
    </citation>
    <scope>NUCLEOTIDE SEQUENCE</scope>
    <source>
        <strain evidence="7">03SP1</strain>
    </source>
</reference>
<dbReference type="PANTHER" id="PTHR42973">
    <property type="entry name" value="BINDING OXIDOREDUCTASE, PUTATIVE (AFU_ORTHOLOGUE AFUA_1G17690)-RELATED"/>
    <property type="match status" value="1"/>
</dbReference>
<dbReference type="InterPro" id="IPR016167">
    <property type="entry name" value="FAD-bd_PCMH_sub1"/>
</dbReference>
<evidence type="ECO:0000256" key="2">
    <source>
        <dbReference type="ARBA" id="ARBA00005466"/>
    </source>
</evidence>
<dbReference type="Gene3D" id="3.40.462.20">
    <property type="match status" value="1"/>
</dbReference>
<dbReference type="InterPro" id="IPR036318">
    <property type="entry name" value="FAD-bd_PCMH-like_sf"/>
</dbReference>
<sequence length="465" mass="49756">MAALQGSIIPGFHGTVLTPSSPQYASANQRFSQTAVLKPAYIAQPAVDSDIPLALQFALKHHDPLEIAVKGGGVNPYPAANTNGGLVVDMSQLKSVKFSADKKTVTVGGGALWGDVYAEADKQGVVVVGGSVFLVGAGGSTLAGGYSPLSGQYGMAVDNMVRASVVLADGRSVTTDATHEPDLFFAIRGGVNQFGIVTEMVFQTHPFPGPITVGSLGYLGTDLPKVLQALHNHFAHQDPSSKMILMFARSPPDFSPTILILPYIENKKTNPDTVLAPFRQTATPIFEALSVVNNFTAVAHAADSALTGQPPRANIDGALYSDLWDDVATDVYQKWVEFTGQSKFQSTIVMWEFSHRDKIASVPVGATAFAARSPHFYMTVTARYSDASDDSQVAQWTSQIAKSVKQAQIQKTGKPLPIPASLAQSPQTESVQDVFGPNLPRLRTVKKTYDARKVWNRGWVIDPAL</sequence>
<keyword evidence="5" id="KW-0560">Oxidoreductase</keyword>
<evidence type="ECO:0000256" key="5">
    <source>
        <dbReference type="ARBA" id="ARBA00023002"/>
    </source>
</evidence>
<dbReference type="InterPro" id="IPR050416">
    <property type="entry name" value="FAD-linked_Oxidoreductase"/>
</dbReference>
<dbReference type="PANTHER" id="PTHR42973:SF39">
    <property type="entry name" value="FAD-BINDING PCMH-TYPE DOMAIN-CONTAINING PROTEIN"/>
    <property type="match status" value="1"/>
</dbReference>
<evidence type="ECO:0000256" key="1">
    <source>
        <dbReference type="ARBA" id="ARBA00001974"/>
    </source>
</evidence>
<dbReference type="SUPFAM" id="SSF56176">
    <property type="entry name" value="FAD-binding/transporter-associated domain-like"/>
    <property type="match status" value="1"/>
</dbReference>
<dbReference type="RefSeq" id="XP_043003693.1">
    <property type="nucleotide sequence ID" value="XM_043158348.1"/>
</dbReference>
<dbReference type="AlphaFoldDB" id="A0A9P7RPE2"/>
<dbReference type="Gene3D" id="3.30.43.10">
    <property type="entry name" value="Uridine Diphospho-n-acetylenolpyruvylglucosamine Reductase, domain 2"/>
    <property type="match status" value="1"/>
</dbReference>
<dbReference type="Gene3D" id="3.30.465.10">
    <property type="match status" value="1"/>
</dbReference>
<comment type="cofactor">
    <cofactor evidence="1">
        <name>FAD</name>
        <dbReference type="ChEBI" id="CHEBI:57692"/>
    </cofactor>
</comment>
<dbReference type="OrthoDB" id="415825at2759"/>
<proteinExistence type="inferred from homology"/>
<keyword evidence="8" id="KW-1185">Reference proteome</keyword>
<dbReference type="GO" id="GO:0071949">
    <property type="term" value="F:FAD binding"/>
    <property type="evidence" value="ECO:0007669"/>
    <property type="project" value="InterPro"/>
</dbReference>
<evidence type="ECO:0000313" key="8">
    <source>
        <dbReference type="Proteomes" id="UP001049176"/>
    </source>
</evidence>
<comment type="similarity">
    <text evidence="2">Belongs to the oxygen-dependent FAD-linked oxidoreductase family.</text>
</comment>
<evidence type="ECO:0000256" key="4">
    <source>
        <dbReference type="ARBA" id="ARBA00022827"/>
    </source>
</evidence>
<dbReference type="PROSITE" id="PS51387">
    <property type="entry name" value="FAD_PCMH"/>
    <property type="match status" value="1"/>
</dbReference>
<name>A0A9P7RPE2_9AGAR</name>
<dbReference type="InterPro" id="IPR016169">
    <property type="entry name" value="FAD-bd_PCMH_sub2"/>
</dbReference>
<keyword evidence="4" id="KW-0274">FAD</keyword>
<dbReference type="InterPro" id="IPR006094">
    <property type="entry name" value="Oxid_FAD_bind_N"/>
</dbReference>
<dbReference type="EMBL" id="CM032189">
    <property type="protein sequence ID" value="KAG7087222.1"/>
    <property type="molecule type" value="Genomic_DNA"/>
</dbReference>
<organism evidence="7 8">
    <name type="scientific">Marasmius oreades</name>
    <name type="common">fairy-ring Marasmius</name>
    <dbReference type="NCBI Taxonomy" id="181124"/>
    <lineage>
        <taxon>Eukaryota</taxon>
        <taxon>Fungi</taxon>
        <taxon>Dikarya</taxon>
        <taxon>Basidiomycota</taxon>
        <taxon>Agaricomycotina</taxon>
        <taxon>Agaricomycetes</taxon>
        <taxon>Agaricomycetidae</taxon>
        <taxon>Agaricales</taxon>
        <taxon>Marasmiineae</taxon>
        <taxon>Marasmiaceae</taxon>
        <taxon>Marasmius</taxon>
    </lineage>
</organism>
<evidence type="ECO:0000259" key="6">
    <source>
        <dbReference type="PROSITE" id="PS51387"/>
    </source>
</evidence>
<feature type="domain" description="FAD-binding PCMH-type" evidence="6">
    <location>
        <begin position="34"/>
        <end position="207"/>
    </location>
</feature>
<evidence type="ECO:0000313" key="7">
    <source>
        <dbReference type="EMBL" id="KAG7087222.1"/>
    </source>
</evidence>
<evidence type="ECO:0000256" key="3">
    <source>
        <dbReference type="ARBA" id="ARBA00022630"/>
    </source>
</evidence>
<keyword evidence="3" id="KW-0285">Flavoprotein</keyword>
<dbReference type="Proteomes" id="UP001049176">
    <property type="component" value="Chromosome 9"/>
</dbReference>
<dbReference type="InterPro" id="IPR016166">
    <property type="entry name" value="FAD-bd_PCMH"/>
</dbReference>
<dbReference type="GO" id="GO:0016491">
    <property type="term" value="F:oxidoreductase activity"/>
    <property type="evidence" value="ECO:0007669"/>
    <property type="project" value="UniProtKB-KW"/>
</dbReference>